<keyword evidence="5" id="KW-1185">Reference proteome</keyword>
<dbReference type="OrthoDB" id="1721528at2759"/>
<protein>
    <recommendedName>
        <fullName evidence="3">PRONE domain-containing protein</fullName>
    </recommendedName>
</protein>
<dbReference type="Gene3D" id="1.20.58.2010">
    <property type="entry name" value="PRONE domain, subdomain 1"/>
    <property type="match status" value="1"/>
</dbReference>
<keyword evidence="1 2" id="KW-0344">Guanine-nucleotide releasing factor</keyword>
<name>A0A9D3UHK7_9ROSI</name>
<evidence type="ECO:0000256" key="1">
    <source>
        <dbReference type="ARBA" id="ARBA00022658"/>
    </source>
</evidence>
<dbReference type="PANTHER" id="PTHR33101:SF14">
    <property type="entry name" value="ROP GUANINE NUCLEOTIDE EXCHANGE FACTOR 7"/>
    <property type="match status" value="1"/>
</dbReference>
<feature type="domain" description="PRONE" evidence="3">
    <location>
        <begin position="1"/>
        <end position="74"/>
    </location>
</feature>
<dbReference type="Pfam" id="PF03759">
    <property type="entry name" value="PRONE"/>
    <property type="match status" value="1"/>
</dbReference>
<dbReference type="PANTHER" id="PTHR33101">
    <property type="entry name" value="ROP GUANINE NUCLEOTIDE EXCHANGE FACTOR 1"/>
    <property type="match status" value="1"/>
</dbReference>
<proteinExistence type="predicted"/>
<dbReference type="GO" id="GO:0005085">
    <property type="term" value="F:guanyl-nucleotide exchange factor activity"/>
    <property type="evidence" value="ECO:0007669"/>
    <property type="project" value="UniProtKB-UniRule"/>
</dbReference>
<evidence type="ECO:0000313" key="4">
    <source>
        <dbReference type="EMBL" id="KAH1045398.1"/>
    </source>
</evidence>
<gene>
    <name evidence="4" type="ORF">J1N35_036182</name>
</gene>
<dbReference type="InterPro" id="IPR038937">
    <property type="entry name" value="RopGEF"/>
</dbReference>
<accession>A0A9D3UHK7</accession>
<sequence>MDGGGFAVCVKAFSFMEGAMMQSNISTRIPLGYVGKSILESYSRVMESLAFNIIACIDYVLYVDDLTNHSDQFSSLSKIGLIDQ</sequence>
<evidence type="ECO:0000313" key="5">
    <source>
        <dbReference type="Proteomes" id="UP000828251"/>
    </source>
</evidence>
<reference evidence="4 5" key="1">
    <citation type="journal article" date="2021" name="Plant Biotechnol. J.">
        <title>Multi-omics assisted identification of the key and species-specific regulatory components of drought-tolerant mechanisms in Gossypium stocksii.</title>
        <authorList>
            <person name="Yu D."/>
            <person name="Ke L."/>
            <person name="Zhang D."/>
            <person name="Wu Y."/>
            <person name="Sun Y."/>
            <person name="Mei J."/>
            <person name="Sun J."/>
            <person name="Sun Y."/>
        </authorList>
    </citation>
    <scope>NUCLEOTIDE SEQUENCE [LARGE SCALE GENOMIC DNA]</scope>
    <source>
        <strain evidence="5">cv. E1</strain>
        <tissue evidence="4">Leaf</tissue>
    </source>
</reference>
<dbReference type="Proteomes" id="UP000828251">
    <property type="component" value="Unassembled WGS sequence"/>
</dbReference>
<dbReference type="PROSITE" id="PS51334">
    <property type="entry name" value="PRONE"/>
    <property type="match status" value="1"/>
</dbReference>
<evidence type="ECO:0000259" key="3">
    <source>
        <dbReference type="PROSITE" id="PS51334"/>
    </source>
</evidence>
<dbReference type="EMBL" id="JAIQCV010000011">
    <property type="protein sequence ID" value="KAH1045398.1"/>
    <property type="molecule type" value="Genomic_DNA"/>
</dbReference>
<organism evidence="4 5">
    <name type="scientific">Gossypium stocksii</name>
    <dbReference type="NCBI Taxonomy" id="47602"/>
    <lineage>
        <taxon>Eukaryota</taxon>
        <taxon>Viridiplantae</taxon>
        <taxon>Streptophyta</taxon>
        <taxon>Embryophyta</taxon>
        <taxon>Tracheophyta</taxon>
        <taxon>Spermatophyta</taxon>
        <taxon>Magnoliopsida</taxon>
        <taxon>eudicotyledons</taxon>
        <taxon>Gunneridae</taxon>
        <taxon>Pentapetalae</taxon>
        <taxon>rosids</taxon>
        <taxon>malvids</taxon>
        <taxon>Malvales</taxon>
        <taxon>Malvaceae</taxon>
        <taxon>Malvoideae</taxon>
        <taxon>Gossypium</taxon>
    </lineage>
</organism>
<dbReference type="AlphaFoldDB" id="A0A9D3UHK7"/>
<dbReference type="InterPro" id="IPR005512">
    <property type="entry name" value="PRONE_dom"/>
</dbReference>
<comment type="caution">
    <text evidence="4">The sequence shown here is derived from an EMBL/GenBank/DDBJ whole genome shotgun (WGS) entry which is preliminary data.</text>
</comment>
<evidence type="ECO:0000256" key="2">
    <source>
        <dbReference type="PROSITE-ProRule" id="PRU00663"/>
    </source>
</evidence>